<gene>
    <name evidence="1" type="ORF">J2S43_007861</name>
</gene>
<protein>
    <submittedName>
        <fullName evidence="1">Uncharacterized protein</fullName>
    </submittedName>
</protein>
<evidence type="ECO:0000313" key="1">
    <source>
        <dbReference type="EMBL" id="MDP9799349.1"/>
    </source>
</evidence>
<organism evidence="1 2">
    <name type="scientific">Catenuloplanes nepalensis</name>
    <dbReference type="NCBI Taxonomy" id="587533"/>
    <lineage>
        <taxon>Bacteria</taxon>
        <taxon>Bacillati</taxon>
        <taxon>Actinomycetota</taxon>
        <taxon>Actinomycetes</taxon>
        <taxon>Micromonosporales</taxon>
        <taxon>Micromonosporaceae</taxon>
        <taxon>Catenuloplanes</taxon>
    </lineage>
</organism>
<keyword evidence="2" id="KW-1185">Reference proteome</keyword>
<name>A0ABT9N6M8_9ACTN</name>
<evidence type="ECO:0000313" key="2">
    <source>
        <dbReference type="Proteomes" id="UP001240984"/>
    </source>
</evidence>
<dbReference type="Proteomes" id="UP001240984">
    <property type="component" value="Unassembled WGS sequence"/>
</dbReference>
<dbReference type="RefSeq" id="WP_306838150.1">
    <property type="nucleotide sequence ID" value="NZ_JAUSRA010000001.1"/>
</dbReference>
<sequence length="130" mass="13386">MPFPYATSEQLRAHLGVLPADADQLLVRASRDVRHATRCAVYAVDENGEATDLAVVVALRDAVLEQIAAGRASGDKTGLGASTPSSFSIGRLSVSAPTGTTAAAGVKVGALWMQAWLVLDDAGLLGQPQS</sequence>
<comment type="caution">
    <text evidence="1">The sequence shown here is derived from an EMBL/GenBank/DDBJ whole genome shotgun (WGS) entry which is preliminary data.</text>
</comment>
<accession>A0ABT9N6M8</accession>
<proteinExistence type="predicted"/>
<dbReference type="EMBL" id="JAUSRA010000001">
    <property type="protein sequence ID" value="MDP9799349.1"/>
    <property type="molecule type" value="Genomic_DNA"/>
</dbReference>
<reference evidence="1 2" key="1">
    <citation type="submission" date="2023-07" db="EMBL/GenBank/DDBJ databases">
        <title>Sequencing the genomes of 1000 actinobacteria strains.</title>
        <authorList>
            <person name="Klenk H.-P."/>
        </authorList>
    </citation>
    <scope>NUCLEOTIDE SEQUENCE [LARGE SCALE GENOMIC DNA]</scope>
    <source>
        <strain evidence="1 2">DSM 44710</strain>
    </source>
</reference>